<evidence type="ECO:0000313" key="1">
    <source>
        <dbReference type="EMBL" id="KCW69150.1"/>
    </source>
</evidence>
<dbReference type="Gramene" id="KCW69150">
    <property type="protein sequence ID" value="KCW69150"/>
    <property type="gene ID" value="EUGRSUZ_F02684"/>
</dbReference>
<reference evidence="1" key="1">
    <citation type="submission" date="2013-07" db="EMBL/GenBank/DDBJ databases">
        <title>The genome of Eucalyptus grandis.</title>
        <authorList>
            <person name="Schmutz J."/>
            <person name="Hayes R."/>
            <person name="Myburg A."/>
            <person name="Tuskan G."/>
            <person name="Grattapaglia D."/>
            <person name="Rokhsar D.S."/>
        </authorList>
    </citation>
    <scope>NUCLEOTIDE SEQUENCE</scope>
    <source>
        <tissue evidence="1">Leaf extractions</tissue>
    </source>
</reference>
<name>A0A059BU25_EUCGR</name>
<organism evidence="1">
    <name type="scientific">Eucalyptus grandis</name>
    <name type="common">Flooded gum</name>
    <dbReference type="NCBI Taxonomy" id="71139"/>
    <lineage>
        <taxon>Eukaryota</taxon>
        <taxon>Viridiplantae</taxon>
        <taxon>Streptophyta</taxon>
        <taxon>Embryophyta</taxon>
        <taxon>Tracheophyta</taxon>
        <taxon>Spermatophyta</taxon>
        <taxon>Magnoliopsida</taxon>
        <taxon>eudicotyledons</taxon>
        <taxon>Gunneridae</taxon>
        <taxon>Pentapetalae</taxon>
        <taxon>rosids</taxon>
        <taxon>malvids</taxon>
        <taxon>Myrtales</taxon>
        <taxon>Myrtaceae</taxon>
        <taxon>Myrtoideae</taxon>
        <taxon>Eucalypteae</taxon>
        <taxon>Eucalyptus</taxon>
    </lineage>
</organism>
<dbReference type="InParanoid" id="A0A059BU25"/>
<protein>
    <submittedName>
        <fullName evidence="1">Uncharacterized protein</fullName>
    </submittedName>
</protein>
<proteinExistence type="predicted"/>
<dbReference type="EMBL" id="KK198758">
    <property type="protein sequence ID" value="KCW69150.1"/>
    <property type="molecule type" value="Genomic_DNA"/>
</dbReference>
<dbReference type="AlphaFoldDB" id="A0A059BU25"/>
<accession>A0A059BU25</accession>
<sequence length="115" mass="13040">MVVGQSVEVRQGRGGRRIWKLRATEALQGRRAAGETGGAAVEQRGLVGRRRGRGLPAQWPVLRREEDERWSDFESDNFSRGNFEKNWCKTSWKNSKEGVVEVNRASAEKRQNGRG</sequence>
<gene>
    <name evidence="1" type="ORF">EUGRSUZ_F02684</name>
</gene>